<organism evidence="1 2">
    <name type="scientific">Scortum barcoo</name>
    <name type="common">barcoo grunter</name>
    <dbReference type="NCBI Taxonomy" id="214431"/>
    <lineage>
        <taxon>Eukaryota</taxon>
        <taxon>Metazoa</taxon>
        <taxon>Chordata</taxon>
        <taxon>Craniata</taxon>
        <taxon>Vertebrata</taxon>
        <taxon>Euteleostomi</taxon>
        <taxon>Actinopterygii</taxon>
        <taxon>Neopterygii</taxon>
        <taxon>Teleostei</taxon>
        <taxon>Neoteleostei</taxon>
        <taxon>Acanthomorphata</taxon>
        <taxon>Eupercaria</taxon>
        <taxon>Centrarchiformes</taxon>
        <taxon>Terapontoidei</taxon>
        <taxon>Terapontidae</taxon>
        <taxon>Scortum</taxon>
    </lineage>
</organism>
<sequence>MVLSPFLFTLYTSDFRFSSQSCHLQKFSDDSASRGQEKEYRSVVDRGTEVDIVDSDKYLGVHLDNKSLVLSQVAQIFQRLQDHAVDFLSLGGIQHHLLHCSVLGH</sequence>
<proteinExistence type="predicted"/>
<dbReference type="EMBL" id="CM041534">
    <property type="protein sequence ID" value="KAI3373139.1"/>
    <property type="molecule type" value="Genomic_DNA"/>
</dbReference>
<evidence type="ECO:0000313" key="2">
    <source>
        <dbReference type="Proteomes" id="UP000831701"/>
    </source>
</evidence>
<name>A0ACB8WZD0_9TELE</name>
<protein>
    <submittedName>
        <fullName evidence="1">Uncharacterized protein</fullName>
    </submittedName>
</protein>
<accession>A0ACB8WZD0</accession>
<comment type="caution">
    <text evidence="1">The sequence shown here is derived from an EMBL/GenBank/DDBJ whole genome shotgun (WGS) entry which is preliminary data.</text>
</comment>
<keyword evidence="2" id="KW-1185">Reference proteome</keyword>
<dbReference type="Proteomes" id="UP000831701">
    <property type="component" value="Chromosome 4"/>
</dbReference>
<gene>
    <name evidence="1" type="ORF">L3Q82_006469</name>
</gene>
<reference evidence="1" key="1">
    <citation type="submission" date="2022-04" db="EMBL/GenBank/DDBJ databases">
        <title>Jade perch genome.</title>
        <authorList>
            <person name="Chao B."/>
        </authorList>
    </citation>
    <scope>NUCLEOTIDE SEQUENCE</scope>
    <source>
        <strain evidence="1">CB-2022</strain>
    </source>
</reference>
<evidence type="ECO:0000313" key="1">
    <source>
        <dbReference type="EMBL" id="KAI3373139.1"/>
    </source>
</evidence>